<comment type="subunit">
    <text evidence="3 15">Tetramer of two alpha and two beta subunits.</text>
</comment>
<keyword evidence="7 15" id="KW-0479">Metal-binding</keyword>
<dbReference type="SUPFAM" id="SSF46955">
    <property type="entry name" value="Putative DNA-binding domain"/>
    <property type="match status" value="1"/>
</dbReference>
<dbReference type="SMART" id="SM00896">
    <property type="entry name" value="FDX-ACB"/>
    <property type="match status" value="1"/>
</dbReference>
<keyword evidence="21" id="KW-1185">Reference proteome</keyword>
<dbReference type="Pfam" id="PF01588">
    <property type="entry name" value="tRNA_bind"/>
    <property type="match status" value="1"/>
</dbReference>
<dbReference type="InterPro" id="IPR005147">
    <property type="entry name" value="tRNA_synthase_B5-dom"/>
</dbReference>
<dbReference type="GO" id="GO:0000287">
    <property type="term" value="F:magnesium ion binding"/>
    <property type="evidence" value="ECO:0007669"/>
    <property type="project" value="UniProtKB-UniRule"/>
</dbReference>
<evidence type="ECO:0000256" key="2">
    <source>
        <dbReference type="ARBA" id="ARBA00008653"/>
    </source>
</evidence>
<dbReference type="PROSITE" id="PS51483">
    <property type="entry name" value="B5"/>
    <property type="match status" value="1"/>
</dbReference>
<evidence type="ECO:0000256" key="12">
    <source>
        <dbReference type="ARBA" id="ARBA00022917"/>
    </source>
</evidence>
<feature type="binding site" evidence="15">
    <location>
        <position position="464"/>
    </location>
    <ligand>
        <name>Mg(2+)</name>
        <dbReference type="ChEBI" id="CHEBI:18420"/>
        <note>shared with alpha subunit</note>
    </ligand>
</feature>
<dbReference type="GO" id="GO:0006432">
    <property type="term" value="P:phenylalanyl-tRNA aminoacylation"/>
    <property type="evidence" value="ECO:0007669"/>
    <property type="project" value="UniProtKB-UniRule"/>
</dbReference>
<evidence type="ECO:0000256" key="10">
    <source>
        <dbReference type="ARBA" id="ARBA00022842"/>
    </source>
</evidence>
<evidence type="ECO:0000259" key="17">
    <source>
        <dbReference type="PROSITE" id="PS50886"/>
    </source>
</evidence>
<dbReference type="InterPro" id="IPR012340">
    <property type="entry name" value="NA-bd_OB-fold"/>
</dbReference>
<feature type="binding site" evidence="15">
    <location>
        <position position="455"/>
    </location>
    <ligand>
        <name>Mg(2+)</name>
        <dbReference type="ChEBI" id="CHEBI:18420"/>
        <note>shared with alpha subunit</note>
    </ligand>
</feature>
<dbReference type="InterPro" id="IPR045864">
    <property type="entry name" value="aa-tRNA-synth_II/BPL/LPL"/>
</dbReference>
<dbReference type="CDD" id="cd00769">
    <property type="entry name" value="PheRS_beta_core"/>
    <property type="match status" value="1"/>
</dbReference>
<dbReference type="Gene3D" id="2.40.50.140">
    <property type="entry name" value="Nucleic acid-binding proteins"/>
    <property type="match status" value="1"/>
</dbReference>
<comment type="subcellular location">
    <subcellularLocation>
        <location evidence="1 15">Cytoplasm</location>
    </subcellularLocation>
</comment>
<dbReference type="InterPro" id="IPR041616">
    <property type="entry name" value="PheRS_beta_core"/>
</dbReference>
<dbReference type="PROSITE" id="PS51447">
    <property type="entry name" value="FDX_ACB"/>
    <property type="match status" value="1"/>
</dbReference>
<keyword evidence="9 15" id="KW-0067">ATP-binding</keyword>
<name>B8FFU4_DESAL</name>
<evidence type="ECO:0000256" key="3">
    <source>
        <dbReference type="ARBA" id="ARBA00011209"/>
    </source>
</evidence>
<evidence type="ECO:0000256" key="15">
    <source>
        <dbReference type="HAMAP-Rule" id="MF_00283"/>
    </source>
</evidence>
<evidence type="ECO:0000256" key="11">
    <source>
        <dbReference type="ARBA" id="ARBA00022884"/>
    </source>
</evidence>
<evidence type="ECO:0000313" key="20">
    <source>
        <dbReference type="EMBL" id="ACL03499.1"/>
    </source>
</evidence>
<dbReference type="GO" id="GO:0004826">
    <property type="term" value="F:phenylalanine-tRNA ligase activity"/>
    <property type="evidence" value="ECO:0007669"/>
    <property type="project" value="UniProtKB-UniRule"/>
</dbReference>
<organism evidence="20 21">
    <name type="scientific">Desulfatibacillum aliphaticivorans</name>
    <dbReference type="NCBI Taxonomy" id="218208"/>
    <lineage>
        <taxon>Bacteria</taxon>
        <taxon>Pseudomonadati</taxon>
        <taxon>Thermodesulfobacteriota</taxon>
        <taxon>Desulfobacteria</taxon>
        <taxon>Desulfobacterales</taxon>
        <taxon>Desulfatibacillaceae</taxon>
        <taxon>Desulfatibacillum</taxon>
    </lineage>
</organism>
<dbReference type="Gene3D" id="3.50.40.10">
    <property type="entry name" value="Phenylalanyl-trna Synthetase, Chain B, domain 3"/>
    <property type="match status" value="1"/>
</dbReference>
<evidence type="ECO:0000256" key="7">
    <source>
        <dbReference type="ARBA" id="ARBA00022723"/>
    </source>
</evidence>
<keyword evidence="5 16" id="KW-0820">tRNA-binding</keyword>
<evidence type="ECO:0000256" key="8">
    <source>
        <dbReference type="ARBA" id="ARBA00022741"/>
    </source>
</evidence>
<keyword evidence="6 15" id="KW-0436">Ligase</keyword>
<dbReference type="SUPFAM" id="SSF50249">
    <property type="entry name" value="Nucleic acid-binding proteins"/>
    <property type="match status" value="1"/>
</dbReference>
<dbReference type="KEGG" id="dal:Dalk_1802"/>
<dbReference type="SMART" id="SM00873">
    <property type="entry name" value="B3_4"/>
    <property type="match status" value="1"/>
</dbReference>
<reference evidence="20 21" key="1">
    <citation type="journal article" date="2012" name="Environ. Microbiol.">
        <title>The genome sequence of Desulfatibacillum alkenivorans AK-01: a blueprint for anaerobic alkane oxidation.</title>
        <authorList>
            <person name="Callaghan A.V."/>
            <person name="Morris B.E."/>
            <person name="Pereira I.A."/>
            <person name="McInerney M.J."/>
            <person name="Austin R.N."/>
            <person name="Groves J.T."/>
            <person name="Kukor J.J."/>
            <person name="Suflita J.M."/>
            <person name="Young L.Y."/>
            <person name="Zylstra G.J."/>
            <person name="Wawrik B."/>
        </authorList>
    </citation>
    <scope>NUCLEOTIDE SEQUENCE [LARGE SCALE GENOMIC DNA]</scope>
    <source>
        <strain evidence="20 21">AK-01</strain>
    </source>
</reference>
<dbReference type="eggNOG" id="COG0072">
    <property type="taxonomic scope" value="Bacteria"/>
</dbReference>
<dbReference type="Gene3D" id="3.30.70.380">
    <property type="entry name" value="Ferrodoxin-fold anticodon-binding domain"/>
    <property type="match status" value="1"/>
</dbReference>
<dbReference type="Pfam" id="PF03483">
    <property type="entry name" value="B3_4"/>
    <property type="match status" value="1"/>
</dbReference>
<keyword evidence="10 15" id="KW-0460">Magnesium</keyword>
<dbReference type="SMART" id="SM00874">
    <property type="entry name" value="B5"/>
    <property type="match status" value="1"/>
</dbReference>
<dbReference type="InterPro" id="IPR020825">
    <property type="entry name" value="Phe-tRNA_synthase-like_B3/B4"/>
</dbReference>
<keyword evidence="8 15" id="KW-0547">Nucleotide-binding</keyword>
<feature type="binding site" evidence="15">
    <location>
        <position position="461"/>
    </location>
    <ligand>
        <name>Mg(2+)</name>
        <dbReference type="ChEBI" id="CHEBI:18420"/>
        <note>shared with alpha subunit</note>
    </ligand>
</feature>
<dbReference type="SUPFAM" id="SSF56037">
    <property type="entry name" value="PheT/TilS domain"/>
    <property type="match status" value="1"/>
</dbReference>
<dbReference type="HOGENOM" id="CLU_016891_0_0_7"/>
<dbReference type="SUPFAM" id="SSF54991">
    <property type="entry name" value="Anticodon-binding domain of PheRS"/>
    <property type="match status" value="1"/>
</dbReference>
<feature type="binding site" evidence="15">
    <location>
        <position position="465"/>
    </location>
    <ligand>
        <name>Mg(2+)</name>
        <dbReference type="ChEBI" id="CHEBI:18420"/>
        <note>shared with alpha subunit</note>
    </ligand>
</feature>
<dbReference type="AlphaFoldDB" id="B8FFU4"/>
<dbReference type="NCBIfam" id="TIGR00472">
    <property type="entry name" value="pheT_bact"/>
    <property type="match status" value="1"/>
</dbReference>
<feature type="domain" description="TRNA-binding" evidence="17">
    <location>
        <begin position="39"/>
        <end position="147"/>
    </location>
</feature>
<dbReference type="Pfam" id="PF17759">
    <property type="entry name" value="tRNA_synthFbeta"/>
    <property type="match status" value="1"/>
</dbReference>
<evidence type="ECO:0000256" key="6">
    <source>
        <dbReference type="ARBA" id="ARBA00022598"/>
    </source>
</evidence>
<dbReference type="PANTHER" id="PTHR10947:SF0">
    <property type="entry name" value="PHENYLALANINE--TRNA LIGASE BETA SUBUNIT"/>
    <property type="match status" value="1"/>
</dbReference>
<comment type="catalytic activity">
    <reaction evidence="14 15">
        <text>tRNA(Phe) + L-phenylalanine + ATP = L-phenylalanyl-tRNA(Phe) + AMP + diphosphate + H(+)</text>
        <dbReference type="Rhea" id="RHEA:19413"/>
        <dbReference type="Rhea" id="RHEA-COMP:9668"/>
        <dbReference type="Rhea" id="RHEA-COMP:9699"/>
        <dbReference type="ChEBI" id="CHEBI:15378"/>
        <dbReference type="ChEBI" id="CHEBI:30616"/>
        <dbReference type="ChEBI" id="CHEBI:33019"/>
        <dbReference type="ChEBI" id="CHEBI:58095"/>
        <dbReference type="ChEBI" id="CHEBI:78442"/>
        <dbReference type="ChEBI" id="CHEBI:78531"/>
        <dbReference type="ChEBI" id="CHEBI:456215"/>
        <dbReference type="EC" id="6.1.1.20"/>
    </reaction>
</comment>
<dbReference type="NCBIfam" id="NF045760">
    <property type="entry name" value="YtpR"/>
    <property type="match status" value="1"/>
</dbReference>
<dbReference type="InterPro" id="IPR045060">
    <property type="entry name" value="Phe-tRNA-ligase_IIc_bsu"/>
</dbReference>
<dbReference type="EMBL" id="CP001322">
    <property type="protein sequence ID" value="ACL03499.1"/>
    <property type="molecule type" value="Genomic_DNA"/>
</dbReference>
<dbReference type="GO" id="GO:0005524">
    <property type="term" value="F:ATP binding"/>
    <property type="evidence" value="ECO:0007669"/>
    <property type="project" value="UniProtKB-UniRule"/>
</dbReference>
<proteinExistence type="inferred from homology"/>
<protein>
    <recommendedName>
        <fullName evidence="15">Phenylalanine--tRNA ligase beta subunit</fullName>
        <ecNumber evidence="15">6.1.1.20</ecNumber>
    </recommendedName>
    <alternativeName>
        <fullName evidence="15">Phenylalanyl-tRNA synthetase beta subunit</fullName>
        <shortName evidence="15">PheRS</shortName>
    </alternativeName>
</protein>
<dbReference type="Pfam" id="PF03484">
    <property type="entry name" value="B5"/>
    <property type="match status" value="1"/>
</dbReference>
<dbReference type="InterPro" id="IPR005146">
    <property type="entry name" value="B3/B4_tRNA-bd"/>
</dbReference>
<keyword evidence="12 15" id="KW-0648">Protein biosynthesis</keyword>
<dbReference type="GO" id="GO:0009328">
    <property type="term" value="C:phenylalanine-tRNA ligase complex"/>
    <property type="evidence" value="ECO:0007669"/>
    <property type="project" value="TreeGrafter"/>
</dbReference>
<evidence type="ECO:0000256" key="16">
    <source>
        <dbReference type="PROSITE-ProRule" id="PRU00209"/>
    </source>
</evidence>
<evidence type="ECO:0000259" key="19">
    <source>
        <dbReference type="PROSITE" id="PS51483"/>
    </source>
</evidence>
<dbReference type="Proteomes" id="UP000000739">
    <property type="component" value="Chromosome"/>
</dbReference>
<dbReference type="InterPro" id="IPR009061">
    <property type="entry name" value="DNA-bd_dom_put_sf"/>
</dbReference>
<dbReference type="CDD" id="cd02796">
    <property type="entry name" value="tRNA_bind_bactPheRS"/>
    <property type="match status" value="1"/>
</dbReference>
<dbReference type="SUPFAM" id="SSF55681">
    <property type="entry name" value="Class II aaRS and biotin synthetases"/>
    <property type="match status" value="1"/>
</dbReference>
<evidence type="ECO:0000256" key="14">
    <source>
        <dbReference type="ARBA" id="ARBA00049255"/>
    </source>
</evidence>
<dbReference type="Pfam" id="PF03147">
    <property type="entry name" value="FDX-ACB"/>
    <property type="match status" value="1"/>
</dbReference>
<evidence type="ECO:0000256" key="9">
    <source>
        <dbReference type="ARBA" id="ARBA00022840"/>
    </source>
</evidence>
<dbReference type="GO" id="GO:0000049">
    <property type="term" value="F:tRNA binding"/>
    <property type="evidence" value="ECO:0007669"/>
    <property type="project" value="UniProtKB-UniRule"/>
</dbReference>
<gene>
    <name evidence="15" type="primary">pheT</name>
    <name evidence="20" type="ordered locus">Dalk_1802</name>
</gene>
<sequence length="801" mass="87155">MLVSLKWLQQYVNVDADPQEIAHALTMAGLEVEGVHDRFAHLQKVVVGEILSAEPVKKSDHLQVCQVNAGGQTLQVVCGAPNARAGLKAPLALQGAEFPDGMVISKGKLMGQVSEGMLCSEKELEVGANAGGIMELDDSLTPGQNLAEALNLSDTVFELGITPNRSDCLSMIGVARELAAIYGVEMTLPDASLPEEGDAVEDVTSVDILDPDHCPRYAARVIKGIKIGPSPNWLAQALLAVGIRPISNIVDVTNYVMMETGQPLHAFDYDLLEENRIVVRLAAKGEKFTTLDSKENELEDDMLMICDGKKAVALAGVMGGLNSEINDNTTNVLIESAHFSPMSVRKTAKRLGYHTEASHRFERGTDHEGVLFAAQRAAQLMMQTAGGVCAKGAVDAHPVTVEKVEITLSASRTNEILGTDIPFDQIVKYLESVNMEVTPIDQDSMKVLAPVYRVDVSRPEDLMEEVARLFGYDNIPTTWPAATMEIHPSDPIRDFGLKLRTSLSGQGFREAINYSFVGADTPQRLMLAESDKRTQTLPILNPLTEDQAVMRTSLLPGLFASVAVNINYQNKDLALFEIGKTFIAEKGQELPTEIESLCLVLSGAAAAPSWQSKAVRTDFFEMKGCCEALMADFHIENAEYSRIEDDSAPYLVKGQCAQIVCQGQRVGVLGKVKPEVLKGFEVKQDVFVAEFNAAALLAAVPDALTYQAPPRFPATDRDITIVLDKKVEAEAVLAHVRKMDQEWIRALEVVAVYEGEPVPEGKKSLSFRITYRSDSTTLQDKEVNEVHEGIGKELTEAFGAA</sequence>
<evidence type="ECO:0000259" key="18">
    <source>
        <dbReference type="PROSITE" id="PS51447"/>
    </source>
</evidence>
<feature type="domain" description="FDX-ACB" evidence="18">
    <location>
        <begin position="710"/>
        <end position="801"/>
    </location>
</feature>
<feature type="domain" description="B5" evidence="19">
    <location>
        <begin position="401"/>
        <end position="477"/>
    </location>
</feature>
<evidence type="ECO:0000256" key="1">
    <source>
        <dbReference type="ARBA" id="ARBA00004496"/>
    </source>
</evidence>
<keyword evidence="13 15" id="KW-0030">Aminoacyl-tRNA synthetase</keyword>
<dbReference type="FunFam" id="2.40.50.140:FF:000045">
    <property type="entry name" value="Phenylalanine--tRNA ligase beta subunit"/>
    <property type="match status" value="1"/>
</dbReference>
<keyword evidence="11 16" id="KW-0694">RNA-binding</keyword>
<dbReference type="Gene3D" id="3.30.930.10">
    <property type="entry name" value="Bira Bifunctional Protein, Domain 2"/>
    <property type="match status" value="1"/>
</dbReference>
<dbReference type="EC" id="6.1.1.20" evidence="15"/>
<dbReference type="RefSeq" id="WP_012610933.1">
    <property type="nucleotide sequence ID" value="NC_011768.1"/>
</dbReference>
<accession>B8FFU4</accession>
<dbReference type="InterPro" id="IPR005121">
    <property type="entry name" value="Fdx_antiC-bd"/>
</dbReference>
<evidence type="ECO:0000256" key="13">
    <source>
        <dbReference type="ARBA" id="ARBA00023146"/>
    </source>
</evidence>
<dbReference type="PROSITE" id="PS50886">
    <property type="entry name" value="TRBD"/>
    <property type="match status" value="1"/>
</dbReference>
<evidence type="ECO:0000256" key="5">
    <source>
        <dbReference type="ARBA" id="ARBA00022555"/>
    </source>
</evidence>
<evidence type="ECO:0000256" key="4">
    <source>
        <dbReference type="ARBA" id="ARBA00022490"/>
    </source>
</evidence>
<dbReference type="HAMAP" id="MF_00283">
    <property type="entry name" value="Phe_tRNA_synth_beta1"/>
    <property type="match status" value="1"/>
</dbReference>
<dbReference type="InterPro" id="IPR002547">
    <property type="entry name" value="tRNA-bd_dom"/>
</dbReference>
<dbReference type="InterPro" id="IPR036690">
    <property type="entry name" value="Fdx_antiC-bd_sf"/>
</dbReference>
<comment type="similarity">
    <text evidence="2 15">Belongs to the phenylalanyl-tRNA synthetase beta subunit family. Type 1 subfamily.</text>
</comment>
<keyword evidence="4 15" id="KW-0963">Cytoplasm</keyword>
<dbReference type="eggNOG" id="COG0073">
    <property type="taxonomic scope" value="Bacteria"/>
</dbReference>
<comment type="cofactor">
    <cofactor evidence="15">
        <name>Mg(2+)</name>
        <dbReference type="ChEBI" id="CHEBI:18420"/>
    </cofactor>
    <text evidence="15">Binds 2 magnesium ions per tetramer.</text>
</comment>
<evidence type="ECO:0000313" key="21">
    <source>
        <dbReference type="Proteomes" id="UP000000739"/>
    </source>
</evidence>
<dbReference type="InterPro" id="IPR033714">
    <property type="entry name" value="tRNA_bind_bactPheRS"/>
</dbReference>
<dbReference type="PANTHER" id="PTHR10947">
    <property type="entry name" value="PHENYLALANYL-TRNA SYNTHETASE BETA CHAIN AND LEUCINE-RICH REPEAT-CONTAINING PROTEIN 47"/>
    <property type="match status" value="1"/>
</dbReference>
<dbReference type="FunFam" id="3.50.40.10:FF:000001">
    <property type="entry name" value="Phenylalanine--tRNA ligase beta subunit"/>
    <property type="match status" value="1"/>
</dbReference>
<dbReference type="InterPro" id="IPR004532">
    <property type="entry name" value="Phe-tRNA-ligase_IIc_bsu_bact"/>
</dbReference>
<dbReference type="Gene3D" id="3.30.56.10">
    <property type="match status" value="2"/>
</dbReference>